<proteinExistence type="predicted"/>
<organism evidence="1 2">
    <name type="scientific">Novibacillus thermophilus</name>
    <dbReference type="NCBI Taxonomy" id="1471761"/>
    <lineage>
        <taxon>Bacteria</taxon>
        <taxon>Bacillati</taxon>
        <taxon>Bacillota</taxon>
        <taxon>Bacilli</taxon>
        <taxon>Bacillales</taxon>
        <taxon>Thermoactinomycetaceae</taxon>
        <taxon>Novibacillus</taxon>
    </lineage>
</organism>
<keyword evidence="2" id="KW-1185">Reference proteome</keyword>
<dbReference type="EMBL" id="CP019699">
    <property type="protein sequence ID" value="AQS56386.1"/>
    <property type="molecule type" value="Genomic_DNA"/>
</dbReference>
<protein>
    <recommendedName>
        <fullName evidence="3">Enterochelin esterase</fullName>
    </recommendedName>
</protein>
<dbReference type="InterPro" id="IPR000801">
    <property type="entry name" value="Esterase-like"/>
</dbReference>
<dbReference type="PANTHER" id="PTHR48098">
    <property type="entry name" value="ENTEROCHELIN ESTERASE-RELATED"/>
    <property type="match status" value="1"/>
</dbReference>
<dbReference type="SUPFAM" id="SSF53474">
    <property type="entry name" value="alpha/beta-Hydrolases"/>
    <property type="match status" value="1"/>
</dbReference>
<dbReference type="OrthoDB" id="9803578at2"/>
<dbReference type="KEGG" id="ntr:B0W44_12050"/>
<evidence type="ECO:0000313" key="1">
    <source>
        <dbReference type="EMBL" id="AQS56386.1"/>
    </source>
</evidence>
<dbReference type="Gene3D" id="3.40.50.1820">
    <property type="entry name" value="alpha/beta hydrolase"/>
    <property type="match status" value="1"/>
</dbReference>
<accession>A0A1U9K8P8</accession>
<evidence type="ECO:0008006" key="3">
    <source>
        <dbReference type="Google" id="ProtNLM"/>
    </source>
</evidence>
<sequence length="240" mass="27901">MSSPRSQISRHAIDSRFLRETRKFWLYIPEDFDLDQPYPVLYAHDGEDYLTMGRIRTIANERYRDGTLKPIVIVGIPVDKKLRNAEYHPEGHRHRAYLSFVVEELIPYVENSVLQLRTKERATIGSSLGGVVGCQLAWNYPEKFQIVISQSGAFYSPSTTAALHNARHLDKTRYYFMVGTNERHVSTSMGTMDFLQANRKLRNLLEEKGTPFHYEEQEGGHTWGLWQKNLPDALAYFWSR</sequence>
<evidence type="ECO:0000313" key="2">
    <source>
        <dbReference type="Proteomes" id="UP000188603"/>
    </source>
</evidence>
<dbReference type="STRING" id="1471761.B0W44_12050"/>
<dbReference type="InterPro" id="IPR050583">
    <property type="entry name" value="Mycobacterial_A85_antigen"/>
</dbReference>
<reference evidence="1 2" key="1">
    <citation type="journal article" date="2015" name="Int. J. Syst. Evol. Microbiol.">
        <title>Novibacillus thermophilus gen. nov., sp. nov., a Gram-staining-negative and moderately thermophilic member of the family Thermoactinomycetaceae.</title>
        <authorList>
            <person name="Yang G."/>
            <person name="Chen J."/>
            <person name="Zhou S."/>
        </authorList>
    </citation>
    <scope>NUCLEOTIDE SEQUENCE [LARGE SCALE GENOMIC DNA]</scope>
    <source>
        <strain evidence="1 2">SG-1</strain>
    </source>
</reference>
<dbReference type="Pfam" id="PF00756">
    <property type="entry name" value="Esterase"/>
    <property type="match status" value="1"/>
</dbReference>
<name>A0A1U9K8P8_9BACL</name>
<dbReference type="Proteomes" id="UP000188603">
    <property type="component" value="Chromosome"/>
</dbReference>
<dbReference type="RefSeq" id="WP_077720250.1">
    <property type="nucleotide sequence ID" value="NZ_CP019699.1"/>
</dbReference>
<dbReference type="InterPro" id="IPR029058">
    <property type="entry name" value="AB_hydrolase_fold"/>
</dbReference>
<dbReference type="AlphaFoldDB" id="A0A1U9K8P8"/>
<dbReference type="PANTHER" id="PTHR48098:SF3">
    <property type="entry name" value="IRON(III) ENTEROBACTIN ESTERASE"/>
    <property type="match status" value="1"/>
</dbReference>
<gene>
    <name evidence="1" type="ORF">B0W44_12050</name>
</gene>